<name>A0ABV2FXN7_9FIRM</name>
<protein>
    <submittedName>
        <fullName evidence="1">Uncharacterized protein</fullName>
    </submittedName>
</protein>
<keyword evidence="2" id="KW-1185">Reference proteome</keyword>
<evidence type="ECO:0000313" key="1">
    <source>
        <dbReference type="EMBL" id="MET3570785.1"/>
    </source>
</evidence>
<accession>A0ABV2FXN7</accession>
<sequence length="48" mass="5601">MLFIESHYEDPDALEEDVDVIKLICEAAKECGPEYDYGKIHERLSERT</sequence>
<dbReference type="EMBL" id="JBEPLZ010000007">
    <property type="protein sequence ID" value="MET3570785.1"/>
    <property type="molecule type" value="Genomic_DNA"/>
</dbReference>
<reference evidence="1 2" key="1">
    <citation type="submission" date="2024-06" db="EMBL/GenBank/DDBJ databases">
        <title>Genomic Encyclopedia of Type Strains, Phase IV (KMG-IV): sequencing the most valuable type-strain genomes for metagenomic binning, comparative biology and taxonomic classification.</title>
        <authorList>
            <person name="Goeker M."/>
        </authorList>
    </citation>
    <scope>NUCLEOTIDE SEQUENCE [LARGE SCALE GENOMIC DNA]</scope>
    <source>
        <strain evidence="1 2">DSM 19261</strain>
    </source>
</reference>
<gene>
    <name evidence="1" type="ORF">ABID13_002423</name>
</gene>
<organism evidence="1 2">
    <name type="scientific">Enterocloster citroniae</name>
    <dbReference type="NCBI Taxonomy" id="358743"/>
    <lineage>
        <taxon>Bacteria</taxon>
        <taxon>Bacillati</taxon>
        <taxon>Bacillota</taxon>
        <taxon>Clostridia</taxon>
        <taxon>Lachnospirales</taxon>
        <taxon>Lachnospiraceae</taxon>
        <taxon>Enterocloster</taxon>
    </lineage>
</organism>
<dbReference type="RefSeq" id="WP_367942815.1">
    <property type="nucleotide sequence ID" value="NZ_CAUCMW010000123.1"/>
</dbReference>
<comment type="caution">
    <text evidence="1">The sequence shown here is derived from an EMBL/GenBank/DDBJ whole genome shotgun (WGS) entry which is preliminary data.</text>
</comment>
<dbReference type="Proteomes" id="UP001549200">
    <property type="component" value="Unassembled WGS sequence"/>
</dbReference>
<evidence type="ECO:0000313" key="2">
    <source>
        <dbReference type="Proteomes" id="UP001549200"/>
    </source>
</evidence>
<proteinExistence type="predicted"/>